<dbReference type="EMBL" id="JAGPNK010000001">
    <property type="protein sequence ID" value="KAH7328430.1"/>
    <property type="molecule type" value="Genomic_DNA"/>
</dbReference>
<name>A0A8K0SYG9_9HYPO</name>
<organism evidence="2 3">
    <name type="scientific">Stachybotrys elegans</name>
    <dbReference type="NCBI Taxonomy" id="80388"/>
    <lineage>
        <taxon>Eukaryota</taxon>
        <taxon>Fungi</taxon>
        <taxon>Dikarya</taxon>
        <taxon>Ascomycota</taxon>
        <taxon>Pezizomycotina</taxon>
        <taxon>Sordariomycetes</taxon>
        <taxon>Hypocreomycetidae</taxon>
        <taxon>Hypocreales</taxon>
        <taxon>Stachybotryaceae</taxon>
        <taxon>Stachybotrys</taxon>
    </lineage>
</organism>
<evidence type="ECO:0000313" key="2">
    <source>
        <dbReference type="EMBL" id="KAH7328430.1"/>
    </source>
</evidence>
<comment type="caution">
    <text evidence="2">The sequence shown here is derived from an EMBL/GenBank/DDBJ whole genome shotgun (WGS) entry which is preliminary data.</text>
</comment>
<feature type="compositionally biased region" description="Basic and acidic residues" evidence="1">
    <location>
        <begin position="202"/>
        <end position="217"/>
    </location>
</feature>
<proteinExistence type="predicted"/>
<dbReference type="Proteomes" id="UP000813444">
    <property type="component" value="Unassembled WGS sequence"/>
</dbReference>
<dbReference type="AlphaFoldDB" id="A0A8K0SYG9"/>
<reference evidence="2" key="1">
    <citation type="journal article" date="2021" name="Nat. Commun.">
        <title>Genetic determinants of endophytism in the Arabidopsis root mycobiome.</title>
        <authorList>
            <person name="Mesny F."/>
            <person name="Miyauchi S."/>
            <person name="Thiergart T."/>
            <person name="Pickel B."/>
            <person name="Atanasova L."/>
            <person name="Karlsson M."/>
            <person name="Huettel B."/>
            <person name="Barry K.W."/>
            <person name="Haridas S."/>
            <person name="Chen C."/>
            <person name="Bauer D."/>
            <person name="Andreopoulos W."/>
            <person name="Pangilinan J."/>
            <person name="LaButti K."/>
            <person name="Riley R."/>
            <person name="Lipzen A."/>
            <person name="Clum A."/>
            <person name="Drula E."/>
            <person name="Henrissat B."/>
            <person name="Kohler A."/>
            <person name="Grigoriev I.V."/>
            <person name="Martin F.M."/>
            <person name="Hacquard S."/>
        </authorList>
    </citation>
    <scope>NUCLEOTIDE SEQUENCE</scope>
    <source>
        <strain evidence="2">MPI-CAGE-CH-0235</strain>
    </source>
</reference>
<sequence>MDGLNAAQLTILGTAMGKAFANAVIANTATKDTPTVKPAHQVSNKPAAAFVPAQRADPQTYPNQHQCRTLSWNVIKDLRVQEGCQRCGSTKHEDVRCPLRGKRVKKLSIRQERGMALLGTLETFVEALGPSCIIKSGTTNDHKQIGDGEDEERESKQVAPHDNTPVEKPVTPMNLGLSASIDEALLDLASRLCKLSLPSDIEQARDDEKKDQPEKADSPGGVPGEQPIPSPASTSDTSAEEGLIDVAVEDESAKPEPSSAPKKAQTSENPWF</sequence>
<feature type="region of interest" description="Disordered" evidence="1">
    <location>
        <begin position="201"/>
        <end position="272"/>
    </location>
</feature>
<evidence type="ECO:0000256" key="1">
    <source>
        <dbReference type="SAM" id="MobiDB-lite"/>
    </source>
</evidence>
<feature type="region of interest" description="Disordered" evidence="1">
    <location>
        <begin position="135"/>
        <end position="172"/>
    </location>
</feature>
<gene>
    <name evidence="2" type="ORF">B0I35DRAFT_18011</name>
</gene>
<keyword evidence="3" id="KW-1185">Reference proteome</keyword>
<feature type="compositionally biased region" description="Acidic residues" evidence="1">
    <location>
        <begin position="238"/>
        <end position="250"/>
    </location>
</feature>
<protein>
    <submittedName>
        <fullName evidence="2">Uncharacterized protein</fullName>
    </submittedName>
</protein>
<evidence type="ECO:0000313" key="3">
    <source>
        <dbReference type="Proteomes" id="UP000813444"/>
    </source>
</evidence>
<accession>A0A8K0SYG9</accession>